<name>A0A0A9BEJ9_ARUDO</name>
<accession>A0A0A9BEJ9</accession>
<evidence type="ECO:0000313" key="1">
    <source>
        <dbReference type="EMBL" id="JAD57722.1"/>
    </source>
</evidence>
<dbReference type="EMBL" id="GBRH01240173">
    <property type="protein sequence ID" value="JAD57722.1"/>
    <property type="molecule type" value="Transcribed_RNA"/>
</dbReference>
<protein>
    <submittedName>
        <fullName evidence="1">Uncharacterized protein</fullName>
    </submittedName>
</protein>
<proteinExistence type="predicted"/>
<reference evidence="1" key="1">
    <citation type="submission" date="2014-09" db="EMBL/GenBank/DDBJ databases">
        <authorList>
            <person name="Magalhaes I.L.F."/>
            <person name="Oliveira U."/>
            <person name="Santos F.R."/>
            <person name="Vidigal T.H.D.A."/>
            <person name="Brescovit A.D."/>
            <person name="Santos A.J."/>
        </authorList>
    </citation>
    <scope>NUCLEOTIDE SEQUENCE</scope>
    <source>
        <tissue evidence="1">Shoot tissue taken approximately 20 cm above the soil surface</tissue>
    </source>
</reference>
<sequence length="14" mass="1884">MPSYYRPPYRYMFL</sequence>
<reference evidence="1" key="2">
    <citation type="journal article" date="2015" name="Data Brief">
        <title>Shoot transcriptome of the giant reed, Arundo donax.</title>
        <authorList>
            <person name="Barrero R.A."/>
            <person name="Guerrero F.D."/>
            <person name="Moolhuijzen P."/>
            <person name="Goolsby J.A."/>
            <person name="Tidwell J."/>
            <person name="Bellgard S.E."/>
            <person name="Bellgard M.I."/>
        </authorList>
    </citation>
    <scope>NUCLEOTIDE SEQUENCE</scope>
    <source>
        <tissue evidence="1">Shoot tissue taken approximately 20 cm above the soil surface</tissue>
    </source>
</reference>
<organism evidence="1">
    <name type="scientific">Arundo donax</name>
    <name type="common">Giant reed</name>
    <name type="synonym">Donax arundinaceus</name>
    <dbReference type="NCBI Taxonomy" id="35708"/>
    <lineage>
        <taxon>Eukaryota</taxon>
        <taxon>Viridiplantae</taxon>
        <taxon>Streptophyta</taxon>
        <taxon>Embryophyta</taxon>
        <taxon>Tracheophyta</taxon>
        <taxon>Spermatophyta</taxon>
        <taxon>Magnoliopsida</taxon>
        <taxon>Liliopsida</taxon>
        <taxon>Poales</taxon>
        <taxon>Poaceae</taxon>
        <taxon>PACMAD clade</taxon>
        <taxon>Arundinoideae</taxon>
        <taxon>Arundineae</taxon>
        <taxon>Arundo</taxon>
    </lineage>
</organism>